<name>A0A388TDR6_TERA1</name>
<dbReference type="Pfam" id="PF13439">
    <property type="entry name" value="Glyco_transf_4"/>
    <property type="match status" value="1"/>
</dbReference>
<protein>
    <submittedName>
        <fullName evidence="3">Glycosyl transferase GTB-type super family</fullName>
    </submittedName>
</protein>
<dbReference type="EMBL" id="BGZN01000074">
    <property type="protein sequence ID" value="GBR74725.1"/>
    <property type="molecule type" value="Genomic_DNA"/>
</dbReference>
<evidence type="ECO:0000259" key="1">
    <source>
        <dbReference type="Pfam" id="PF00534"/>
    </source>
</evidence>
<sequence length="375" mass="42300">MPNKLKILQVNKLYYPVIGGVEKVVQQIAEGLKDKTDLEVLACQDKGKTSIETINGVKVYKAGSFGRLFSMPISLSFLRLFHEKMYKNDIIHIHLPFPLADLAVFLFRPKARIALWWHSDIVRQKWLFFFYRPLTKWLLRRADRILVAAQGHIDGSDFLPGFRDKCRVVPFAVDDAVLAKGTQFVQQNVSPPKNEKKPVSVLFVGRLVYYKGCEFLLRAFAQTRNANLVIVGKGALEKRLKKLAARLGLANKVKFFPSLPAAQLDRIYADCDIFVLPSVEKTEAFGLVQIEAMAYGKPVINTNLPSGVPQVSLDGISGLTVPPKDVSALARALQRLIDEDKLRRRLGQGAYRLAHTKYTMRQMLTGVMAVYQELQ</sequence>
<comment type="caution">
    <text evidence="3">The sequence shown here is derived from an EMBL/GenBank/DDBJ whole genome shotgun (WGS) entry which is preliminary data.</text>
</comment>
<proteinExistence type="predicted"/>
<keyword evidence="3" id="KW-0808">Transferase</keyword>
<dbReference type="SUPFAM" id="SSF53756">
    <property type="entry name" value="UDP-Glycosyltransferase/glycogen phosphorylase"/>
    <property type="match status" value="1"/>
</dbReference>
<dbReference type="InterPro" id="IPR050194">
    <property type="entry name" value="Glycosyltransferase_grp1"/>
</dbReference>
<evidence type="ECO:0000259" key="2">
    <source>
        <dbReference type="Pfam" id="PF13439"/>
    </source>
</evidence>
<dbReference type="PANTHER" id="PTHR45947">
    <property type="entry name" value="SULFOQUINOVOSYL TRANSFERASE SQD2"/>
    <property type="match status" value="1"/>
</dbReference>
<feature type="domain" description="Glycosyltransferase subfamily 4-like N-terminal" evidence="2">
    <location>
        <begin position="18"/>
        <end position="175"/>
    </location>
</feature>
<reference evidence="3 4" key="1">
    <citation type="journal article" date="2019" name="ISME J.">
        <title>Genome analyses of uncultured TG2/ZB3 bacteria in 'Margulisbacteria' specifically attached to ectosymbiotic spirochetes of protists in the termite gut.</title>
        <authorList>
            <person name="Utami Y.D."/>
            <person name="Kuwahara H."/>
            <person name="Igai K."/>
            <person name="Murakami T."/>
            <person name="Sugaya K."/>
            <person name="Morikawa T."/>
            <person name="Nagura Y."/>
            <person name="Yuki M."/>
            <person name="Deevong P."/>
            <person name="Inoue T."/>
            <person name="Kihara K."/>
            <person name="Lo N."/>
            <person name="Yamada A."/>
            <person name="Ohkuma M."/>
            <person name="Hongoh Y."/>
        </authorList>
    </citation>
    <scope>NUCLEOTIDE SEQUENCE [LARGE SCALE GENOMIC DNA]</scope>
    <source>
        <strain evidence="3">NkOx7-01</strain>
    </source>
</reference>
<dbReference type="AlphaFoldDB" id="A0A388TDR6"/>
<feature type="domain" description="Glycosyl transferase family 1" evidence="1">
    <location>
        <begin position="194"/>
        <end position="352"/>
    </location>
</feature>
<evidence type="ECO:0000313" key="4">
    <source>
        <dbReference type="Proteomes" id="UP000269352"/>
    </source>
</evidence>
<dbReference type="InterPro" id="IPR001296">
    <property type="entry name" value="Glyco_trans_1"/>
</dbReference>
<accession>A0A388TDR6</accession>
<gene>
    <name evidence="3" type="ORF">NO1_1852</name>
</gene>
<keyword evidence="4" id="KW-1185">Reference proteome</keyword>
<dbReference type="InterPro" id="IPR028098">
    <property type="entry name" value="Glyco_trans_4-like_N"/>
</dbReference>
<dbReference type="Gene3D" id="3.40.50.2000">
    <property type="entry name" value="Glycogen Phosphorylase B"/>
    <property type="match status" value="2"/>
</dbReference>
<dbReference type="Pfam" id="PF00534">
    <property type="entry name" value="Glycos_transf_1"/>
    <property type="match status" value="1"/>
</dbReference>
<organism evidence="3 4">
    <name type="scientific">Termititenax aidoneus</name>
    <dbReference type="NCBI Taxonomy" id="2218524"/>
    <lineage>
        <taxon>Bacteria</taxon>
        <taxon>Bacillati</taxon>
        <taxon>Candidatus Margulisiibacteriota</taxon>
        <taxon>Candidatus Termititenacia</taxon>
        <taxon>Candidatus Termititenacales</taxon>
        <taxon>Candidatus Termititenacaceae</taxon>
        <taxon>Candidatus Termititenax</taxon>
    </lineage>
</organism>
<evidence type="ECO:0000313" key="3">
    <source>
        <dbReference type="EMBL" id="GBR74725.1"/>
    </source>
</evidence>
<dbReference type="GO" id="GO:0016757">
    <property type="term" value="F:glycosyltransferase activity"/>
    <property type="evidence" value="ECO:0007669"/>
    <property type="project" value="InterPro"/>
</dbReference>
<dbReference type="Proteomes" id="UP000269352">
    <property type="component" value="Unassembled WGS sequence"/>
</dbReference>
<dbReference type="PANTHER" id="PTHR45947:SF3">
    <property type="entry name" value="SULFOQUINOVOSYL TRANSFERASE SQD2"/>
    <property type="match status" value="1"/>
</dbReference>